<keyword evidence="3" id="KW-1185">Reference proteome</keyword>
<name>A0ABQ3U3I2_STRHY</name>
<feature type="region of interest" description="Disordered" evidence="1">
    <location>
        <begin position="1"/>
        <end position="50"/>
    </location>
</feature>
<sequence>MELKIEYGEGGKRFAPQAPGEIGGAGIGVGSLEGREHGSAPQARSGKMGRLAPRWTRGMRIGRLVPTWGP</sequence>
<proteinExistence type="predicted"/>
<evidence type="ECO:0000313" key="3">
    <source>
        <dbReference type="Proteomes" id="UP001054854"/>
    </source>
</evidence>
<protein>
    <submittedName>
        <fullName evidence="2">Uncharacterized protein</fullName>
    </submittedName>
</protein>
<organism evidence="2 3">
    <name type="scientific">Streptomyces hygroscopicus</name>
    <dbReference type="NCBI Taxonomy" id="1912"/>
    <lineage>
        <taxon>Bacteria</taxon>
        <taxon>Bacillati</taxon>
        <taxon>Actinomycetota</taxon>
        <taxon>Actinomycetes</taxon>
        <taxon>Kitasatosporales</taxon>
        <taxon>Streptomycetaceae</taxon>
        <taxon>Streptomyces</taxon>
        <taxon>Streptomyces violaceusniger group</taxon>
    </lineage>
</organism>
<feature type="compositionally biased region" description="Basic and acidic residues" evidence="1">
    <location>
        <begin position="1"/>
        <end position="12"/>
    </location>
</feature>
<evidence type="ECO:0000256" key="1">
    <source>
        <dbReference type="SAM" id="MobiDB-lite"/>
    </source>
</evidence>
<gene>
    <name evidence="2" type="ORF">TPA0910_46150</name>
</gene>
<dbReference type="Proteomes" id="UP001054854">
    <property type="component" value="Unassembled WGS sequence"/>
</dbReference>
<reference evidence="2" key="1">
    <citation type="submission" date="2024-05" db="EMBL/GenBank/DDBJ databases">
        <title>Whole genome shotgun sequence of Streptomyces hygroscopicus NBRC 113678.</title>
        <authorList>
            <person name="Komaki H."/>
            <person name="Tamura T."/>
        </authorList>
    </citation>
    <scope>NUCLEOTIDE SEQUENCE</scope>
    <source>
        <strain evidence="2">N11-34</strain>
    </source>
</reference>
<accession>A0ABQ3U3I2</accession>
<feature type="compositionally biased region" description="Gly residues" evidence="1">
    <location>
        <begin position="21"/>
        <end position="31"/>
    </location>
</feature>
<dbReference type="EMBL" id="BNEK01000005">
    <property type="protein sequence ID" value="GHJ30182.1"/>
    <property type="molecule type" value="Genomic_DNA"/>
</dbReference>
<comment type="caution">
    <text evidence="2">The sequence shown here is derived from an EMBL/GenBank/DDBJ whole genome shotgun (WGS) entry which is preliminary data.</text>
</comment>
<evidence type="ECO:0000313" key="2">
    <source>
        <dbReference type="EMBL" id="GHJ30182.1"/>
    </source>
</evidence>